<dbReference type="Proteomes" id="UP001215280">
    <property type="component" value="Unassembled WGS sequence"/>
</dbReference>
<dbReference type="EMBL" id="JARJLG010000022">
    <property type="protein sequence ID" value="KAJ7771094.1"/>
    <property type="molecule type" value="Genomic_DNA"/>
</dbReference>
<keyword evidence="1" id="KW-0812">Transmembrane</keyword>
<evidence type="ECO:0000313" key="3">
    <source>
        <dbReference type="Proteomes" id="UP001215280"/>
    </source>
</evidence>
<proteinExistence type="predicted"/>
<gene>
    <name evidence="2" type="ORF">DFH07DRAFT_768477</name>
</gene>
<keyword evidence="3" id="KW-1185">Reference proteome</keyword>
<evidence type="ECO:0000313" key="2">
    <source>
        <dbReference type="EMBL" id="KAJ7771094.1"/>
    </source>
</evidence>
<feature type="transmembrane region" description="Helical" evidence="1">
    <location>
        <begin position="30"/>
        <end position="49"/>
    </location>
</feature>
<feature type="transmembrane region" description="Helical" evidence="1">
    <location>
        <begin position="55"/>
        <end position="76"/>
    </location>
</feature>
<protein>
    <submittedName>
        <fullName evidence="2">Uncharacterized protein</fullName>
    </submittedName>
</protein>
<name>A0AAD7JUY0_9AGAR</name>
<sequence>MFSMTLYKCGVAPVALGPERTPVITFLRDGVFWFLALILTSIVEIILWVKARPTLAQIPVVPATGLIAVIGARVVLNIKHVACNTDIDAATYTAPTDIITHRPVRHPEAQRVLWYLRTTDTINRGADTTLLHNYRKNFLIRIASSSGRKRKSMHDEWRRNLG</sequence>
<keyword evidence="1" id="KW-0472">Membrane</keyword>
<reference evidence="2" key="1">
    <citation type="submission" date="2023-03" db="EMBL/GenBank/DDBJ databases">
        <title>Massive genome expansion in bonnet fungi (Mycena s.s.) driven by repeated elements and novel gene families across ecological guilds.</title>
        <authorList>
            <consortium name="Lawrence Berkeley National Laboratory"/>
            <person name="Harder C.B."/>
            <person name="Miyauchi S."/>
            <person name="Viragh M."/>
            <person name="Kuo A."/>
            <person name="Thoen E."/>
            <person name="Andreopoulos B."/>
            <person name="Lu D."/>
            <person name="Skrede I."/>
            <person name="Drula E."/>
            <person name="Henrissat B."/>
            <person name="Morin E."/>
            <person name="Kohler A."/>
            <person name="Barry K."/>
            <person name="LaButti K."/>
            <person name="Morin E."/>
            <person name="Salamov A."/>
            <person name="Lipzen A."/>
            <person name="Mereny Z."/>
            <person name="Hegedus B."/>
            <person name="Baldrian P."/>
            <person name="Stursova M."/>
            <person name="Weitz H."/>
            <person name="Taylor A."/>
            <person name="Grigoriev I.V."/>
            <person name="Nagy L.G."/>
            <person name="Martin F."/>
            <person name="Kauserud H."/>
        </authorList>
    </citation>
    <scope>NUCLEOTIDE SEQUENCE</scope>
    <source>
        <strain evidence="2">CBHHK188m</strain>
    </source>
</reference>
<dbReference type="AlphaFoldDB" id="A0AAD7JUY0"/>
<keyword evidence="1" id="KW-1133">Transmembrane helix</keyword>
<evidence type="ECO:0000256" key="1">
    <source>
        <dbReference type="SAM" id="Phobius"/>
    </source>
</evidence>
<organism evidence="2 3">
    <name type="scientific">Mycena maculata</name>
    <dbReference type="NCBI Taxonomy" id="230809"/>
    <lineage>
        <taxon>Eukaryota</taxon>
        <taxon>Fungi</taxon>
        <taxon>Dikarya</taxon>
        <taxon>Basidiomycota</taxon>
        <taxon>Agaricomycotina</taxon>
        <taxon>Agaricomycetes</taxon>
        <taxon>Agaricomycetidae</taxon>
        <taxon>Agaricales</taxon>
        <taxon>Marasmiineae</taxon>
        <taxon>Mycenaceae</taxon>
        <taxon>Mycena</taxon>
    </lineage>
</organism>
<accession>A0AAD7JUY0</accession>
<comment type="caution">
    <text evidence="2">The sequence shown here is derived from an EMBL/GenBank/DDBJ whole genome shotgun (WGS) entry which is preliminary data.</text>
</comment>